<reference evidence="10 11" key="1">
    <citation type="journal article" date="2020" name="ISME J.">
        <title>Uncovering the hidden diversity of litter-decomposition mechanisms in mushroom-forming fungi.</title>
        <authorList>
            <person name="Floudas D."/>
            <person name="Bentzer J."/>
            <person name="Ahren D."/>
            <person name="Johansson T."/>
            <person name="Persson P."/>
            <person name="Tunlid A."/>
        </authorList>
    </citation>
    <scope>NUCLEOTIDE SEQUENCE [LARGE SCALE GENOMIC DNA]</scope>
    <source>
        <strain evidence="10 11">CBS 406.79</strain>
    </source>
</reference>
<organism evidence="10 11">
    <name type="scientific">Collybiopsis confluens</name>
    <dbReference type="NCBI Taxonomy" id="2823264"/>
    <lineage>
        <taxon>Eukaryota</taxon>
        <taxon>Fungi</taxon>
        <taxon>Dikarya</taxon>
        <taxon>Basidiomycota</taxon>
        <taxon>Agaricomycotina</taxon>
        <taxon>Agaricomycetes</taxon>
        <taxon>Agaricomycetidae</taxon>
        <taxon>Agaricales</taxon>
        <taxon>Marasmiineae</taxon>
        <taxon>Omphalotaceae</taxon>
        <taxon>Collybiopsis</taxon>
    </lineage>
</organism>
<evidence type="ECO:0000256" key="1">
    <source>
        <dbReference type="ARBA" id="ARBA00001971"/>
    </source>
</evidence>
<sequence>MTEWPSSISISSLLILSALCMWVFYRSRRAIKSYPPGPPGHALFGNLWEMPSENAMIRFRDWCKTYGTSYLGPIIHLWVPGQVIIILDKFQAAVDLLEKRSLIYSDRPTLHMLRDVIGWDWSVVMLNYGERFKKHRKAFYQGLNSDMKHYSELQENVTAPFHMRTSNLKFAHTSIGISTTTSQTPGRSLKFHGPLWGRSLLSRVTYGYDPDLSNDRYVWLAKELEHVIADVARPGAYLVDTVPLLKYIPSWFPGAGFKRRAKVWSAMVTELLETPFEYVIEQMQKGSAPPSYVASMLKDKQDTLSPEAKNVIKETAAVVHIGKIYAAVQSLLLVLVLYPEVQKKAHEEIDTMIGSERLPGLNDRDQLPYIHNMVSEMLRWTRSVPLGVAHELKQDDHYNGMFFPAKSLVIANIWQVNDERRRSV</sequence>
<dbReference type="PANTHER" id="PTHR46300">
    <property type="entry name" value="P450, PUTATIVE (EUROFUNG)-RELATED-RELATED"/>
    <property type="match status" value="1"/>
</dbReference>
<evidence type="ECO:0000256" key="6">
    <source>
        <dbReference type="ARBA" id="ARBA00023002"/>
    </source>
</evidence>
<keyword evidence="8" id="KW-0503">Monooxygenase</keyword>
<keyword evidence="7" id="KW-0408">Iron</keyword>
<dbReference type="GO" id="GO:0016705">
    <property type="term" value="F:oxidoreductase activity, acting on paired donors, with incorporation or reduction of molecular oxygen"/>
    <property type="evidence" value="ECO:0007669"/>
    <property type="project" value="InterPro"/>
</dbReference>
<comment type="cofactor">
    <cofactor evidence="1">
        <name>heme</name>
        <dbReference type="ChEBI" id="CHEBI:30413"/>
    </cofactor>
</comment>
<evidence type="ECO:0000256" key="5">
    <source>
        <dbReference type="ARBA" id="ARBA00022723"/>
    </source>
</evidence>
<comment type="pathway">
    <text evidence="2">Secondary metabolite biosynthesis.</text>
</comment>
<evidence type="ECO:0000256" key="2">
    <source>
        <dbReference type="ARBA" id="ARBA00005179"/>
    </source>
</evidence>
<keyword evidence="9" id="KW-0472">Membrane</keyword>
<dbReference type="OrthoDB" id="1055148at2759"/>
<evidence type="ECO:0000256" key="3">
    <source>
        <dbReference type="ARBA" id="ARBA00010617"/>
    </source>
</evidence>
<evidence type="ECO:0000313" key="10">
    <source>
        <dbReference type="EMBL" id="KAF5387587.1"/>
    </source>
</evidence>
<comment type="caution">
    <text evidence="10">The sequence shown here is derived from an EMBL/GenBank/DDBJ whole genome shotgun (WGS) entry which is preliminary data.</text>
</comment>
<evidence type="ECO:0000256" key="4">
    <source>
        <dbReference type="ARBA" id="ARBA00022617"/>
    </source>
</evidence>
<dbReference type="EMBL" id="JAACJN010000031">
    <property type="protein sequence ID" value="KAF5387587.1"/>
    <property type="molecule type" value="Genomic_DNA"/>
</dbReference>
<keyword evidence="9" id="KW-0812">Transmembrane</keyword>
<feature type="transmembrane region" description="Helical" evidence="9">
    <location>
        <begin position="6"/>
        <end position="25"/>
    </location>
</feature>
<evidence type="ECO:0000256" key="9">
    <source>
        <dbReference type="SAM" id="Phobius"/>
    </source>
</evidence>
<dbReference type="GO" id="GO:0004497">
    <property type="term" value="F:monooxygenase activity"/>
    <property type="evidence" value="ECO:0007669"/>
    <property type="project" value="UniProtKB-KW"/>
</dbReference>
<dbReference type="SUPFAM" id="SSF48264">
    <property type="entry name" value="Cytochrome P450"/>
    <property type="match status" value="1"/>
</dbReference>
<keyword evidence="5" id="KW-0479">Metal-binding</keyword>
<dbReference type="Gene3D" id="1.10.630.10">
    <property type="entry name" value="Cytochrome P450"/>
    <property type="match status" value="1"/>
</dbReference>
<keyword evidence="4" id="KW-0349">Heme</keyword>
<dbReference type="PANTHER" id="PTHR46300:SF7">
    <property type="entry name" value="P450, PUTATIVE (EUROFUNG)-RELATED"/>
    <property type="match status" value="1"/>
</dbReference>
<evidence type="ECO:0000313" key="11">
    <source>
        <dbReference type="Proteomes" id="UP000518752"/>
    </source>
</evidence>
<keyword evidence="6" id="KW-0560">Oxidoreductase</keyword>
<name>A0A8H5HQH6_9AGAR</name>
<dbReference type="InterPro" id="IPR036396">
    <property type="entry name" value="Cyt_P450_sf"/>
</dbReference>
<keyword evidence="11" id="KW-1185">Reference proteome</keyword>
<dbReference type="InterPro" id="IPR001128">
    <property type="entry name" value="Cyt_P450"/>
</dbReference>
<protein>
    <recommendedName>
        <fullName evidence="12">Cytochrome P450</fullName>
    </recommendedName>
</protein>
<evidence type="ECO:0000256" key="8">
    <source>
        <dbReference type="ARBA" id="ARBA00023033"/>
    </source>
</evidence>
<dbReference type="AlphaFoldDB" id="A0A8H5HQH6"/>
<comment type="similarity">
    <text evidence="3">Belongs to the cytochrome P450 family.</text>
</comment>
<dbReference type="InterPro" id="IPR050364">
    <property type="entry name" value="Cytochrome_P450_fung"/>
</dbReference>
<evidence type="ECO:0008006" key="12">
    <source>
        <dbReference type="Google" id="ProtNLM"/>
    </source>
</evidence>
<keyword evidence="9" id="KW-1133">Transmembrane helix</keyword>
<dbReference type="GO" id="GO:0020037">
    <property type="term" value="F:heme binding"/>
    <property type="evidence" value="ECO:0007669"/>
    <property type="project" value="InterPro"/>
</dbReference>
<dbReference type="InterPro" id="IPR002401">
    <property type="entry name" value="Cyt_P450_E_grp-I"/>
</dbReference>
<gene>
    <name evidence="10" type="ORF">D9757_006613</name>
</gene>
<dbReference type="Proteomes" id="UP000518752">
    <property type="component" value="Unassembled WGS sequence"/>
</dbReference>
<dbReference type="Pfam" id="PF00067">
    <property type="entry name" value="p450"/>
    <property type="match status" value="2"/>
</dbReference>
<accession>A0A8H5HQH6</accession>
<evidence type="ECO:0000256" key="7">
    <source>
        <dbReference type="ARBA" id="ARBA00023004"/>
    </source>
</evidence>
<proteinExistence type="inferred from homology"/>
<dbReference type="PRINTS" id="PR00463">
    <property type="entry name" value="EP450I"/>
</dbReference>
<dbReference type="GO" id="GO:0005506">
    <property type="term" value="F:iron ion binding"/>
    <property type="evidence" value="ECO:0007669"/>
    <property type="project" value="InterPro"/>
</dbReference>